<organism evidence="2 3">
    <name type="scientific">Caenorhabditis elegans</name>
    <dbReference type="NCBI Taxonomy" id="6239"/>
    <lineage>
        <taxon>Eukaryota</taxon>
        <taxon>Metazoa</taxon>
        <taxon>Ecdysozoa</taxon>
        <taxon>Nematoda</taxon>
        <taxon>Chromadorea</taxon>
        <taxon>Rhabditida</taxon>
        <taxon>Rhabditina</taxon>
        <taxon>Rhabditomorpha</taxon>
        <taxon>Rhabditoidea</taxon>
        <taxon>Rhabditidae</taxon>
        <taxon>Peloderinae</taxon>
        <taxon>Caenorhabditis</taxon>
    </lineage>
</organism>
<dbReference type="UCSC" id="T21C9.11">
    <property type="organism name" value="c. elegans"/>
</dbReference>
<dbReference type="CTD" id="188689"/>
<feature type="transmembrane region" description="Helical" evidence="1">
    <location>
        <begin position="170"/>
        <end position="192"/>
    </location>
</feature>
<dbReference type="FunCoup" id="Q22646">
    <property type="interactions" value="308"/>
</dbReference>
<evidence type="ECO:0000313" key="2">
    <source>
        <dbReference type="EMBL" id="CAA97338.1"/>
    </source>
</evidence>
<dbReference type="KEGG" id="cel:CELE_T21C9.11"/>
<dbReference type="GeneID" id="188689"/>
<dbReference type="AGR" id="WB:WBGene00011896"/>
<protein>
    <submittedName>
        <fullName evidence="2">DUF4149 domain-containing protein</fullName>
    </submittedName>
</protein>
<proteinExistence type="predicted"/>
<dbReference type="SMR" id="Q22646"/>
<dbReference type="Proteomes" id="UP000001940">
    <property type="component" value="Chromosome V"/>
</dbReference>
<dbReference type="OrthoDB" id="5795327at2759"/>
<sequence length="225" mass="25879">MPAIQFKHPSPTNEDGIKAPSTEPMLPIHRVQKPIYPPLPQIRKNRFNIQIEWVRHSKLTCSAYLLIGILLTTYYSACFMTQYGTIDKIYEIKPNLALSEPVLTRVIMIQWLFLAASLLFGMSIYRRIFMPLYIFLAVMATNGTLILFVVKVKQYMEGKIRHDDLSLNLVGILLFTATAHNLVYLYAMHVHLNSRAYKRASRPVQQPIKEVSLSKEEKKDLSVVV</sequence>
<dbReference type="PaxDb" id="6239-T21C9.11"/>
<feature type="transmembrane region" description="Helical" evidence="1">
    <location>
        <begin position="103"/>
        <end position="125"/>
    </location>
</feature>
<evidence type="ECO:0000313" key="3">
    <source>
        <dbReference type="Proteomes" id="UP000001940"/>
    </source>
</evidence>
<dbReference type="EMBL" id="BX284605">
    <property type="protein sequence ID" value="CAA97338.1"/>
    <property type="molecule type" value="Genomic_DNA"/>
</dbReference>
<keyword evidence="1" id="KW-0472">Membrane</keyword>
<name>Q22646_CAEEL</name>
<evidence type="ECO:0000256" key="1">
    <source>
        <dbReference type="SAM" id="Phobius"/>
    </source>
</evidence>
<dbReference type="WormBase" id="T21C9.11">
    <property type="protein sequence ID" value="CE06480"/>
    <property type="gene ID" value="WBGene00011896"/>
</dbReference>
<dbReference type="eggNOG" id="ENOG502TI8T">
    <property type="taxonomic scope" value="Eukaryota"/>
</dbReference>
<feature type="transmembrane region" description="Helical" evidence="1">
    <location>
        <begin position="132"/>
        <end position="150"/>
    </location>
</feature>
<gene>
    <name evidence="2" type="ORF">CELE_T21C9.11</name>
    <name evidence="2 4" type="ORF">T21C9.11</name>
</gene>
<dbReference type="Bgee" id="WBGene00011896">
    <property type="expression patterns" value="Expressed in larva and 1 other cell type or tissue"/>
</dbReference>
<dbReference type="InParanoid" id="Q22646"/>
<keyword evidence="3" id="KW-1185">Reference proteome</keyword>
<keyword evidence="1" id="KW-1133">Transmembrane helix</keyword>
<dbReference type="STRING" id="6239.T21C9.11.1"/>
<reference evidence="2 3" key="1">
    <citation type="journal article" date="1998" name="Science">
        <title>Genome sequence of the nematode C. elegans: a platform for investigating biology.</title>
        <authorList>
            <consortium name="The C. elegans sequencing consortium"/>
            <person name="Sulson J.E."/>
            <person name="Waterston R."/>
        </authorList>
    </citation>
    <scope>NUCLEOTIDE SEQUENCE [LARGE SCALE GENOMIC DNA]</scope>
    <source>
        <strain evidence="2 3">Bristol N2</strain>
    </source>
</reference>
<keyword evidence="1" id="KW-0812">Transmembrane</keyword>
<evidence type="ECO:0000313" key="4">
    <source>
        <dbReference type="WormBase" id="T21C9.11"/>
    </source>
</evidence>
<dbReference type="AlphaFoldDB" id="Q22646"/>
<dbReference type="HOGENOM" id="CLU_1230903_0_0_1"/>
<accession>Q22646</accession>
<dbReference type="PIR" id="T25075">
    <property type="entry name" value="T25075"/>
</dbReference>
<dbReference type="RefSeq" id="NP_505720.1">
    <property type="nucleotide sequence ID" value="NM_073319.1"/>
</dbReference>
<feature type="transmembrane region" description="Helical" evidence="1">
    <location>
        <begin position="63"/>
        <end position="83"/>
    </location>
</feature>